<dbReference type="PRINTS" id="PR00344">
    <property type="entry name" value="BCTRLSENSOR"/>
</dbReference>
<evidence type="ECO:0000256" key="6">
    <source>
        <dbReference type="ARBA" id="ARBA00022679"/>
    </source>
</evidence>
<dbReference type="SMART" id="SM00388">
    <property type="entry name" value="HisKA"/>
    <property type="match status" value="1"/>
</dbReference>
<comment type="catalytic activity">
    <reaction evidence="1">
        <text>ATP + protein L-histidine = ADP + protein N-phospho-L-histidine.</text>
        <dbReference type="EC" id="2.7.13.3"/>
    </reaction>
</comment>
<dbReference type="InterPro" id="IPR036097">
    <property type="entry name" value="HisK_dim/P_sf"/>
</dbReference>
<dbReference type="InterPro" id="IPR050398">
    <property type="entry name" value="HssS/ArlS-like"/>
</dbReference>
<dbReference type="PROSITE" id="PS50109">
    <property type="entry name" value="HIS_KIN"/>
    <property type="match status" value="1"/>
</dbReference>
<name>A0A1H0PEN9_STREI</name>
<dbReference type="Gene3D" id="1.10.287.130">
    <property type="match status" value="1"/>
</dbReference>
<dbReference type="SUPFAM" id="SSF55874">
    <property type="entry name" value="ATPase domain of HSP90 chaperone/DNA topoisomerase II/histidine kinase"/>
    <property type="match status" value="1"/>
</dbReference>
<keyword evidence="10" id="KW-0067">ATP-binding</keyword>
<feature type="transmembrane region" description="Helical" evidence="14">
    <location>
        <begin position="153"/>
        <end position="175"/>
    </location>
</feature>
<evidence type="ECO:0000256" key="13">
    <source>
        <dbReference type="ARBA" id="ARBA00023136"/>
    </source>
</evidence>
<keyword evidence="6" id="KW-0808">Transferase</keyword>
<sequence>MQSLKKIYHLIRRFIVSFLLLLFIDFIFIIVVTSVQFKHQSSESLTSQVASEITFSSERQTLTQKGKEIVKNNHLWLIIIDSNTGNVTFQYKKPHSIPTSYNLADGIKFSRYYLKNYPVFTNITENNIAVIGFPKNSVIRIPSNYFERDDFRVYLILGIGLLTFNFLYFIILYTISTNFIKSRLSPLITAIENLPNGLEKKVPNQDELEKITQAINSADKKLKETESFKEEWISGIAHDIKTPLSVIISNTDLAKKDADYSKLNKRLNSIMVEAYYIQNVLNDLNIYERLVNGNFELKTTATYIVPFFRKIIIQILNQKLGENFDFQFEADSSLNNKTFMIEENLMSRVVHNIIYNTILHNPNGCKIEINLYKDGNNVKISFKDNGVGISNERLKDLKHFKAETTFNISGAYRHGIGLKISKQIVELHDGYINFESEENRFFKADITLPICKNASLD</sequence>
<dbReference type="GO" id="GO:0000155">
    <property type="term" value="F:phosphorelay sensor kinase activity"/>
    <property type="evidence" value="ECO:0007669"/>
    <property type="project" value="InterPro"/>
</dbReference>
<dbReference type="SMART" id="SM00387">
    <property type="entry name" value="HATPase_c"/>
    <property type="match status" value="1"/>
</dbReference>
<dbReference type="InterPro" id="IPR004358">
    <property type="entry name" value="Sig_transdc_His_kin-like_C"/>
</dbReference>
<dbReference type="PANTHER" id="PTHR45528:SF1">
    <property type="entry name" value="SENSOR HISTIDINE KINASE CPXA"/>
    <property type="match status" value="1"/>
</dbReference>
<evidence type="ECO:0000256" key="8">
    <source>
        <dbReference type="ARBA" id="ARBA00022741"/>
    </source>
</evidence>
<dbReference type="InterPro" id="IPR003661">
    <property type="entry name" value="HisK_dim/P_dom"/>
</dbReference>
<dbReference type="EMBL" id="FNJK01000004">
    <property type="protein sequence ID" value="SDP03109.1"/>
    <property type="molecule type" value="Genomic_DNA"/>
</dbReference>
<dbReference type="InterPro" id="IPR036890">
    <property type="entry name" value="HATPase_C_sf"/>
</dbReference>
<gene>
    <name evidence="16" type="ORF">SAMN05216347_104114</name>
</gene>
<keyword evidence="9 16" id="KW-0418">Kinase</keyword>
<dbReference type="GO" id="GO:0005524">
    <property type="term" value="F:ATP binding"/>
    <property type="evidence" value="ECO:0007669"/>
    <property type="project" value="UniProtKB-KW"/>
</dbReference>
<proteinExistence type="predicted"/>
<organism evidence="16 17">
    <name type="scientific">Streptococcus equinus</name>
    <name type="common">Streptococcus bovis</name>
    <dbReference type="NCBI Taxonomy" id="1335"/>
    <lineage>
        <taxon>Bacteria</taxon>
        <taxon>Bacillati</taxon>
        <taxon>Bacillota</taxon>
        <taxon>Bacilli</taxon>
        <taxon>Lactobacillales</taxon>
        <taxon>Streptococcaceae</taxon>
        <taxon>Streptococcus</taxon>
    </lineage>
</organism>
<evidence type="ECO:0000256" key="12">
    <source>
        <dbReference type="ARBA" id="ARBA00023012"/>
    </source>
</evidence>
<evidence type="ECO:0000256" key="4">
    <source>
        <dbReference type="ARBA" id="ARBA00022475"/>
    </source>
</evidence>
<keyword evidence="5" id="KW-0597">Phosphoprotein</keyword>
<feature type="transmembrane region" description="Helical" evidence="14">
    <location>
        <begin position="14"/>
        <end position="37"/>
    </location>
</feature>
<keyword evidence="8" id="KW-0547">Nucleotide-binding</keyword>
<dbReference type="Pfam" id="PF02518">
    <property type="entry name" value="HATPase_c"/>
    <property type="match status" value="1"/>
</dbReference>
<feature type="domain" description="Histidine kinase" evidence="15">
    <location>
        <begin position="235"/>
        <end position="452"/>
    </location>
</feature>
<comment type="subcellular location">
    <subcellularLocation>
        <location evidence="2">Cell membrane</location>
        <topology evidence="2">Multi-pass membrane protein</topology>
    </subcellularLocation>
</comment>
<keyword evidence="7 14" id="KW-0812">Transmembrane</keyword>
<evidence type="ECO:0000313" key="16">
    <source>
        <dbReference type="EMBL" id="SDP03109.1"/>
    </source>
</evidence>
<dbReference type="SUPFAM" id="SSF47384">
    <property type="entry name" value="Homodimeric domain of signal transducing histidine kinase"/>
    <property type="match status" value="1"/>
</dbReference>
<keyword evidence="12" id="KW-0902">Two-component regulatory system</keyword>
<evidence type="ECO:0000259" key="15">
    <source>
        <dbReference type="PROSITE" id="PS50109"/>
    </source>
</evidence>
<reference evidence="16 17" key="1">
    <citation type="submission" date="2016-10" db="EMBL/GenBank/DDBJ databases">
        <authorList>
            <person name="de Groot N.N."/>
        </authorList>
    </citation>
    <scope>NUCLEOTIDE SEQUENCE [LARGE SCALE GENOMIC DNA]</scope>
    <source>
        <strain evidence="16 17">Sb04</strain>
    </source>
</reference>
<evidence type="ECO:0000256" key="10">
    <source>
        <dbReference type="ARBA" id="ARBA00022840"/>
    </source>
</evidence>
<evidence type="ECO:0000313" key="17">
    <source>
        <dbReference type="Proteomes" id="UP000183816"/>
    </source>
</evidence>
<evidence type="ECO:0000256" key="1">
    <source>
        <dbReference type="ARBA" id="ARBA00000085"/>
    </source>
</evidence>
<dbReference type="CDD" id="cd00082">
    <property type="entry name" value="HisKA"/>
    <property type="match status" value="1"/>
</dbReference>
<keyword evidence="11 14" id="KW-1133">Transmembrane helix</keyword>
<dbReference type="Gene3D" id="3.30.565.10">
    <property type="entry name" value="Histidine kinase-like ATPase, C-terminal domain"/>
    <property type="match status" value="1"/>
</dbReference>
<evidence type="ECO:0000256" key="5">
    <source>
        <dbReference type="ARBA" id="ARBA00022553"/>
    </source>
</evidence>
<dbReference type="AlphaFoldDB" id="A0A1H0PEN9"/>
<dbReference type="RefSeq" id="WP_234792810.1">
    <property type="nucleotide sequence ID" value="NZ_FNJK01000004.1"/>
</dbReference>
<dbReference type="GO" id="GO:0005886">
    <property type="term" value="C:plasma membrane"/>
    <property type="evidence" value="ECO:0007669"/>
    <property type="project" value="UniProtKB-SubCell"/>
</dbReference>
<protein>
    <recommendedName>
        <fullName evidence="3">histidine kinase</fullName>
        <ecNumber evidence="3">2.7.13.3</ecNumber>
    </recommendedName>
</protein>
<evidence type="ECO:0000256" key="11">
    <source>
        <dbReference type="ARBA" id="ARBA00022989"/>
    </source>
</evidence>
<evidence type="ECO:0000256" key="7">
    <source>
        <dbReference type="ARBA" id="ARBA00022692"/>
    </source>
</evidence>
<accession>A0A1H0PEN9</accession>
<evidence type="ECO:0000256" key="2">
    <source>
        <dbReference type="ARBA" id="ARBA00004651"/>
    </source>
</evidence>
<dbReference type="EC" id="2.7.13.3" evidence="3"/>
<dbReference type="Pfam" id="PF00512">
    <property type="entry name" value="HisKA"/>
    <property type="match status" value="1"/>
</dbReference>
<evidence type="ECO:0000256" key="9">
    <source>
        <dbReference type="ARBA" id="ARBA00022777"/>
    </source>
</evidence>
<evidence type="ECO:0000256" key="3">
    <source>
        <dbReference type="ARBA" id="ARBA00012438"/>
    </source>
</evidence>
<keyword evidence="13 14" id="KW-0472">Membrane</keyword>
<keyword evidence="4" id="KW-1003">Cell membrane</keyword>
<dbReference type="Proteomes" id="UP000183816">
    <property type="component" value="Unassembled WGS sequence"/>
</dbReference>
<dbReference type="PANTHER" id="PTHR45528">
    <property type="entry name" value="SENSOR HISTIDINE KINASE CPXA"/>
    <property type="match status" value="1"/>
</dbReference>
<dbReference type="InterPro" id="IPR003594">
    <property type="entry name" value="HATPase_dom"/>
</dbReference>
<evidence type="ECO:0000256" key="14">
    <source>
        <dbReference type="SAM" id="Phobius"/>
    </source>
</evidence>
<dbReference type="InterPro" id="IPR005467">
    <property type="entry name" value="His_kinase_dom"/>
</dbReference>